<accession>A0A401GCN8</accession>
<feature type="region of interest" description="Disordered" evidence="6">
    <location>
        <begin position="210"/>
        <end position="236"/>
    </location>
</feature>
<organism evidence="8 9">
    <name type="scientific">Sparassis crispa</name>
    <dbReference type="NCBI Taxonomy" id="139825"/>
    <lineage>
        <taxon>Eukaryota</taxon>
        <taxon>Fungi</taxon>
        <taxon>Dikarya</taxon>
        <taxon>Basidiomycota</taxon>
        <taxon>Agaricomycotina</taxon>
        <taxon>Agaricomycetes</taxon>
        <taxon>Polyporales</taxon>
        <taxon>Sparassidaceae</taxon>
        <taxon>Sparassis</taxon>
    </lineage>
</organism>
<feature type="domain" description="C2H2-type" evidence="7">
    <location>
        <begin position="45"/>
        <end position="74"/>
    </location>
</feature>
<dbReference type="GO" id="GO:0000981">
    <property type="term" value="F:DNA-binding transcription factor activity, RNA polymerase II-specific"/>
    <property type="evidence" value="ECO:0007669"/>
    <property type="project" value="TreeGrafter"/>
</dbReference>
<dbReference type="Gene3D" id="3.30.160.60">
    <property type="entry name" value="Classic Zinc Finger"/>
    <property type="match status" value="2"/>
</dbReference>
<dbReference type="Pfam" id="PF00096">
    <property type="entry name" value="zf-C2H2"/>
    <property type="match status" value="1"/>
</dbReference>
<dbReference type="PROSITE" id="PS50157">
    <property type="entry name" value="ZINC_FINGER_C2H2_2"/>
    <property type="match status" value="3"/>
</dbReference>
<dbReference type="AlphaFoldDB" id="A0A401GCN8"/>
<dbReference type="GO" id="GO:0045944">
    <property type="term" value="P:positive regulation of transcription by RNA polymerase II"/>
    <property type="evidence" value="ECO:0007669"/>
    <property type="project" value="UniProtKB-ARBA"/>
</dbReference>
<dbReference type="EMBL" id="BFAD01000002">
    <property type="protein sequence ID" value="GBE79915.1"/>
    <property type="molecule type" value="Genomic_DNA"/>
</dbReference>
<evidence type="ECO:0000256" key="1">
    <source>
        <dbReference type="ARBA" id="ARBA00022723"/>
    </source>
</evidence>
<dbReference type="InterPro" id="IPR022755">
    <property type="entry name" value="Znf_C2H2_jaz"/>
</dbReference>
<dbReference type="PANTHER" id="PTHR19818">
    <property type="entry name" value="ZINC FINGER PROTEIN ZIC AND GLI"/>
    <property type="match status" value="1"/>
</dbReference>
<evidence type="ECO:0000256" key="4">
    <source>
        <dbReference type="ARBA" id="ARBA00022833"/>
    </source>
</evidence>
<dbReference type="GO" id="GO:0005634">
    <property type="term" value="C:nucleus"/>
    <property type="evidence" value="ECO:0007669"/>
    <property type="project" value="UniProtKB-ARBA"/>
</dbReference>
<dbReference type="SMART" id="SM00355">
    <property type="entry name" value="ZnF_C2H2"/>
    <property type="match status" value="4"/>
</dbReference>
<evidence type="ECO:0000313" key="8">
    <source>
        <dbReference type="EMBL" id="GBE79915.1"/>
    </source>
</evidence>
<dbReference type="SUPFAM" id="SSF57667">
    <property type="entry name" value="beta-beta-alpha zinc fingers"/>
    <property type="match status" value="2"/>
</dbReference>
<dbReference type="GO" id="GO:0000978">
    <property type="term" value="F:RNA polymerase II cis-regulatory region sequence-specific DNA binding"/>
    <property type="evidence" value="ECO:0007669"/>
    <property type="project" value="TreeGrafter"/>
</dbReference>
<reference evidence="8 9" key="1">
    <citation type="journal article" date="2018" name="Sci. Rep.">
        <title>Genome sequence of the cauliflower mushroom Sparassis crispa (Hanabiratake) and its association with beneficial usage.</title>
        <authorList>
            <person name="Kiyama R."/>
            <person name="Furutani Y."/>
            <person name="Kawaguchi K."/>
            <person name="Nakanishi T."/>
        </authorList>
    </citation>
    <scope>NUCLEOTIDE SEQUENCE [LARGE SCALE GENOMIC DNA]</scope>
</reference>
<dbReference type="InterPro" id="IPR013087">
    <property type="entry name" value="Znf_C2H2_type"/>
</dbReference>
<keyword evidence="4" id="KW-0862">Zinc</keyword>
<feature type="domain" description="C2H2-type" evidence="7">
    <location>
        <begin position="75"/>
        <end position="103"/>
    </location>
</feature>
<feature type="domain" description="C2H2-type" evidence="7">
    <location>
        <begin position="16"/>
        <end position="44"/>
    </location>
</feature>
<protein>
    <recommendedName>
        <fullName evidence="7">C2H2-type domain-containing protein</fullName>
    </recommendedName>
</protein>
<dbReference type="Pfam" id="PF12171">
    <property type="entry name" value="zf-C2H2_jaz"/>
    <property type="match status" value="1"/>
</dbReference>
<keyword evidence="9" id="KW-1185">Reference proteome</keyword>
<feature type="compositionally biased region" description="Polar residues" evidence="6">
    <location>
        <begin position="227"/>
        <end position="236"/>
    </location>
</feature>
<keyword evidence="2" id="KW-0677">Repeat</keyword>
<dbReference type="PROSITE" id="PS00028">
    <property type="entry name" value="ZINC_FINGER_C2H2_1"/>
    <property type="match status" value="4"/>
</dbReference>
<gene>
    <name evidence="8" type="ORF">SCP_0211170</name>
</gene>
<dbReference type="PANTHER" id="PTHR19818:SF139">
    <property type="entry name" value="PAIR-RULE PROTEIN ODD-PAIRED"/>
    <property type="match status" value="1"/>
</dbReference>
<evidence type="ECO:0000313" key="9">
    <source>
        <dbReference type="Proteomes" id="UP000287166"/>
    </source>
</evidence>
<dbReference type="STRING" id="139825.A0A401GCN8"/>
<comment type="caution">
    <text evidence="8">The sequence shown here is derived from an EMBL/GenBank/DDBJ whole genome shotgun (WGS) entry which is preliminary data.</text>
</comment>
<dbReference type="GeneID" id="38776832"/>
<keyword evidence="1" id="KW-0479">Metal-binding</keyword>
<dbReference type="GO" id="GO:0008270">
    <property type="term" value="F:zinc ion binding"/>
    <property type="evidence" value="ECO:0007669"/>
    <property type="project" value="UniProtKB-KW"/>
</dbReference>
<proteinExistence type="predicted"/>
<dbReference type="Proteomes" id="UP000287166">
    <property type="component" value="Unassembled WGS sequence"/>
</dbReference>
<dbReference type="InterPro" id="IPR050329">
    <property type="entry name" value="GLI_C2H2-zinc-finger"/>
</dbReference>
<keyword evidence="3 5" id="KW-0863">Zinc-finger</keyword>
<evidence type="ECO:0000256" key="6">
    <source>
        <dbReference type="SAM" id="MobiDB-lite"/>
    </source>
</evidence>
<evidence type="ECO:0000256" key="5">
    <source>
        <dbReference type="PROSITE-ProRule" id="PRU00042"/>
    </source>
</evidence>
<dbReference type="RefSeq" id="XP_027610828.1">
    <property type="nucleotide sequence ID" value="XM_027755027.1"/>
</dbReference>
<dbReference type="InterPro" id="IPR036236">
    <property type="entry name" value="Znf_C2H2_sf"/>
</dbReference>
<dbReference type="InParanoid" id="A0A401GCN8"/>
<dbReference type="OrthoDB" id="654211at2759"/>
<evidence type="ECO:0000259" key="7">
    <source>
        <dbReference type="PROSITE" id="PS50157"/>
    </source>
</evidence>
<evidence type="ECO:0000256" key="2">
    <source>
        <dbReference type="ARBA" id="ARBA00022737"/>
    </source>
</evidence>
<evidence type="ECO:0000256" key="3">
    <source>
        <dbReference type="ARBA" id="ARBA00022771"/>
    </source>
</evidence>
<sequence length="505" mass="55318">MPPTRVSRRKATEGGPECDNCHKTFSRRDDVRRHKLAVHDEIKNFFCEVEGCEKGFSLLSALKTHRKTHSNERPHYCVLCGKDYKSERTWKRHVKEVHEHDGSEFMCPLCSTRYRHQRQFVEHLKKHDTILEKSVLDQYRIPPVSLAVLTVEPSSSSSGAEELTTMDCTSGFANVYVLANSPTAEAEAQQTALEEQYTLAFAPSGSHCSFPHTEDKNEESCYPELTSPRSQYTSGSSIGEPTLYPQGDLDFSLQTGYGLSLDSTLSGFEDVRPYDSFTTFMPPSVSADVGYDVVEPDGDVENRDYGSSSIPLPSSGDYVGTYYEGVGEGSSCLAPPTSYHRGSTSAYSAFKQSVHPYHDTASLSQYPGNLVGHRSTYHDCIPAARTVRTYGSGFTSFPQMVNLSAYDDALFDVSYRNSMDCLAGGFSAAAGYRVPIPSQVPGVPWVPQLLSSPVDTNSESLSSSASTSPILPGYFDLGNMSPSETAGICHGYMNALSLEGIPKAP</sequence>
<name>A0A401GCN8_9APHY</name>